<keyword evidence="3" id="KW-0147">Chitin-binding</keyword>
<dbReference type="EC" id="3.2.1.14" evidence="2"/>
<accession>A0A7H8R6Z2</accession>
<dbReference type="EMBL" id="CP055902">
    <property type="protein sequence ID" value="QKX61738.1"/>
    <property type="molecule type" value="Genomic_DNA"/>
</dbReference>
<dbReference type="KEGG" id="trg:TRUGW13939_08893"/>
<dbReference type="PROSITE" id="PS01095">
    <property type="entry name" value="GH18_1"/>
    <property type="match status" value="1"/>
</dbReference>
<evidence type="ECO:0000256" key="6">
    <source>
        <dbReference type="ARBA" id="ARBA00023026"/>
    </source>
</evidence>
<dbReference type="OrthoDB" id="4222610at2759"/>
<gene>
    <name evidence="13" type="ORF">TRUGW13939_08893</name>
</gene>
<dbReference type="RefSeq" id="XP_035347912.1">
    <property type="nucleotide sequence ID" value="XM_035492019.1"/>
</dbReference>
<comment type="similarity">
    <text evidence="11">Belongs to the glycosyl hydrolase 18 family.</text>
</comment>
<dbReference type="Gene3D" id="3.20.20.80">
    <property type="entry name" value="Glycosidases"/>
    <property type="match status" value="1"/>
</dbReference>
<keyword evidence="9" id="KW-0624">Polysaccharide degradation</keyword>
<keyword evidence="4 10" id="KW-0378">Hydrolase</keyword>
<evidence type="ECO:0000256" key="1">
    <source>
        <dbReference type="ARBA" id="ARBA00000822"/>
    </source>
</evidence>
<sequence>MSSNDVLNVNTSSYNHLHLAFATLNPDFSINVTQIQDQFDAFVSMTGVQRVISFGGWEFSTSAATYELFHEAVRPANRATFTNNVIDFLNDHKLDGLDFDWEYPGEPDIPGIPALSKEDVQNLADFMTALKKNMTTHAAGKTLAVTAPASWWYLKNIPIDVLAQASDYVVYMTYDLHGQWDHGSAFSDLGCSKGNCLRSHVNLTETLNA</sequence>
<dbReference type="InterPro" id="IPR053214">
    <property type="entry name" value="LysM12-like"/>
</dbReference>
<feature type="domain" description="GH18" evidence="12">
    <location>
        <begin position="1"/>
        <end position="209"/>
    </location>
</feature>
<dbReference type="AlphaFoldDB" id="A0A7H8R6Z2"/>
<evidence type="ECO:0000256" key="3">
    <source>
        <dbReference type="ARBA" id="ARBA00022669"/>
    </source>
</evidence>
<dbReference type="Pfam" id="PF00704">
    <property type="entry name" value="Glyco_hydro_18"/>
    <property type="match status" value="1"/>
</dbReference>
<dbReference type="InterPro" id="IPR001223">
    <property type="entry name" value="Glyco_hydro18_cat"/>
</dbReference>
<evidence type="ECO:0000256" key="10">
    <source>
        <dbReference type="RuleBase" id="RU000489"/>
    </source>
</evidence>
<keyword evidence="14" id="KW-1185">Reference proteome</keyword>
<proteinExistence type="inferred from homology"/>
<evidence type="ECO:0000313" key="14">
    <source>
        <dbReference type="Proteomes" id="UP000509510"/>
    </source>
</evidence>
<dbReference type="GeneID" id="55996378"/>
<dbReference type="PROSITE" id="PS51910">
    <property type="entry name" value="GH18_2"/>
    <property type="match status" value="1"/>
</dbReference>
<comment type="catalytic activity">
    <reaction evidence="1">
        <text>Random endo-hydrolysis of N-acetyl-beta-D-glucosaminide (1-&gt;4)-beta-linkages in chitin and chitodextrins.</text>
        <dbReference type="EC" id="3.2.1.14"/>
    </reaction>
</comment>
<keyword evidence="7" id="KW-0119">Carbohydrate metabolism</keyword>
<dbReference type="SMART" id="SM00636">
    <property type="entry name" value="Glyco_18"/>
    <property type="match status" value="1"/>
</dbReference>
<evidence type="ECO:0000256" key="5">
    <source>
        <dbReference type="ARBA" id="ARBA00023024"/>
    </source>
</evidence>
<keyword evidence="6" id="KW-0843">Virulence</keyword>
<dbReference type="InterPro" id="IPR017853">
    <property type="entry name" value="GH"/>
</dbReference>
<dbReference type="SUPFAM" id="SSF51445">
    <property type="entry name" value="(Trans)glycosidases"/>
    <property type="match status" value="1"/>
</dbReference>
<evidence type="ECO:0000313" key="13">
    <source>
        <dbReference type="EMBL" id="QKX61738.1"/>
    </source>
</evidence>
<dbReference type="GO" id="GO:0008843">
    <property type="term" value="F:endochitinase activity"/>
    <property type="evidence" value="ECO:0007669"/>
    <property type="project" value="UniProtKB-EC"/>
</dbReference>
<dbReference type="Proteomes" id="UP000509510">
    <property type="component" value="Chromosome V"/>
</dbReference>
<evidence type="ECO:0000256" key="9">
    <source>
        <dbReference type="ARBA" id="ARBA00023326"/>
    </source>
</evidence>
<protein>
    <recommendedName>
        <fullName evidence="2">chitinase</fullName>
        <ecNumber evidence="2">3.2.1.14</ecNumber>
    </recommendedName>
</protein>
<evidence type="ECO:0000256" key="7">
    <source>
        <dbReference type="ARBA" id="ARBA00023277"/>
    </source>
</evidence>
<organism evidence="13 14">
    <name type="scientific">Talaromyces rugulosus</name>
    <name type="common">Penicillium rugulosum</name>
    <dbReference type="NCBI Taxonomy" id="121627"/>
    <lineage>
        <taxon>Eukaryota</taxon>
        <taxon>Fungi</taxon>
        <taxon>Dikarya</taxon>
        <taxon>Ascomycota</taxon>
        <taxon>Pezizomycotina</taxon>
        <taxon>Eurotiomycetes</taxon>
        <taxon>Eurotiomycetidae</taxon>
        <taxon>Eurotiales</taxon>
        <taxon>Trichocomaceae</taxon>
        <taxon>Talaromyces</taxon>
        <taxon>Talaromyces sect. Islandici</taxon>
    </lineage>
</organism>
<dbReference type="InterPro" id="IPR011583">
    <property type="entry name" value="Chitinase_II/V-like_cat"/>
</dbReference>
<evidence type="ECO:0000256" key="4">
    <source>
        <dbReference type="ARBA" id="ARBA00022801"/>
    </source>
</evidence>
<evidence type="ECO:0000256" key="2">
    <source>
        <dbReference type="ARBA" id="ARBA00012729"/>
    </source>
</evidence>
<dbReference type="InterPro" id="IPR001579">
    <property type="entry name" value="Glyco_hydro_18_chit_AS"/>
</dbReference>
<evidence type="ECO:0000256" key="8">
    <source>
        <dbReference type="ARBA" id="ARBA00023295"/>
    </source>
</evidence>
<dbReference type="PANTHER" id="PTHR47700:SF2">
    <property type="entry name" value="CHITINASE"/>
    <property type="match status" value="1"/>
</dbReference>
<evidence type="ECO:0000259" key="12">
    <source>
        <dbReference type="PROSITE" id="PS51910"/>
    </source>
</evidence>
<dbReference type="GO" id="GO:0000272">
    <property type="term" value="P:polysaccharide catabolic process"/>
    <property type="evidence" value="ECO:0007669"/>
    <property type="project" value="UniProtKB-KW"/>
</dbReference>
<dbReference type="PANTHER" id="PTHR47700">
    <property type="entry name" value="V CHITINASE, PUTATIVE (AFU_ORTHOLOGUE AFUA_6G13720)-RELATED"/>
    <property type="match status" value="1"/>
</dbReference>
<evidence type="ECO:0000256" key="11">
    <source>
        <dbReference type="RuleBase" id="RU004453"/>
    </source>
</evidence>
<reference evidence="14" key="1">
    <citation type="submission" date="2020-06" db="EMBL/GenBank/DDBJ databases">
        <title>A chromosome-scale genome assembly of Talaromyces rugulosus W13939.</title>
        <authorList>
            <person name="Wang B."/>
            <person name="Guo L."/>
            <person name="Ye K."/>
            <person name="Wang L."/>
        </authorList>
    </citation>
    <scope>NUCLEOTIDE SEQUENCE [LARGE SCALE GENOMIC DNA]</scope>
    <source>
        <strain evidence="14">W13939</strain>
    </source>
</reference>
<keyword evidence="5" id="KW-0146">Chitin degradation</keyword>
<dbReference type="GO" id="GO:0008061">
    <property type="term" value="F:chitin binding"/>
    <property type="evidence" value="ECO:0007669"/>
    <property type="project" value="UniProtKB-KW"/>
</dbReference>
<keyword evidence="8 10" id="KW-0326">Glycosidase</keyword>
<dbReference type="GO" id="GO:0006032">
    <property type="term" value="P:chitin catabolic process"/>
    <property type="evidence" value="ECO:0007669"/>
    <property type="project" value="UniProtKB-KW"/>
</dbReference>
<name>A0A7H8R6Z2_TALRU</name>